<dbReference type="InterPro" id="IPR035686">
    <property type="entry name" value="CPSase_GATase1"/>
</dbReference>
<dbReference type="InterPro" id="IPR029062">
    <property type="entry name" value="Class_I_gatase-like"/>
</dbReference>
<feature type="active site" evidence="11">
    <location>
        <position position="333"/>
    </location>
</feature>
<dbReference type="PANTHER" id="PTHR43418">
    <property type="entry name" value="MULTIFUNCTIONAL TRYPTOPHAN BIOSYNTHESIS PROTEIN-RELATED"/>
    <property type="match status" value="1"/>
</dbReference>
<dbReference type="PRINTS" id="PR00097">
    <property type="entry name" value="ANTSNTHASEII"/>
</dbReference>
<dbReference type="CDD" id="cd01744">
    <property type="entry name" value="GATase1_CPSase"/>
    <property type="match status" value="1"/>
</dbReference>
<dbReference type="AlphaFoldDB" id="A0A1W1VMH9"/>
<comment type="function">
    <text evidence="11">Small subunit of the glutamine-dependent carbamoyl phosphate synthetase (CPSase). CPSase catalyzes the formation of carbamoyl phosphate from the ammonia moiety of glutamine, carbonate, and phosphate donated by ATP, constituting the first step of 2 biosynthetic pathways, one leading to arginine and/or urea and the other to pyrimidine nucleotides. The small subunit (glutamine amidotransferase) binds and cleaves glutamine to supply the large subunit with the substrate ammonia.</text>
</comment>
<proteinExistence type="inferred from homology"/>
<dbReference type="NCBIfam" id="TIGR01368">
    <property type="entry name" value="CPSaseIIsmall"/>
    <property type="match status" value="1"/>
</dbReference>
<feature type="binding site" evidence="11">
    <location>
        <position position="45"/>
    </location>
    <ligand>
        <name>L-glutamine</name>
        <dbReference type="ChEBI" id="CHEBI:58359"/>
    </ligand>
</feature>
<dbReference type="InterPro" id="IPR017926">
    <property type="entry name" value="GATASE"/>
</dbReference>
<feature type="binding site" evidence="11">
    <location>
        <position position="223"/>
    </location>
    <ligand>
        <name>L-glutamine</name>
        <dbReference type="ChEBI" id="CHEBI:58359"/>
    </ligand>
</feature>
<comment type="subunit">
    <text evidence="11">Composed of two chains; the small (or glutamine) chain promotes the hydrolysis of glutamine to ammonia, which is used by the large (or ammonia) chain to synthesize carbamoyl phosphate. Tetramer of heterodimers (alpha,beta)4.</text>
</comment>
<evidence type="ECO:0000256" key="6">
    <source>
        <dbReference type="ARBA" id="ARBA00022840"/>
    </source>
</evidence>
<feature type="region of interest" description="CPSase" evidence="11">
    <location>
        <begin position="1"/>
        <end position="172"/>
    </location>
</feature>
<dbReference type="SMART" id="SM01097">
    <property type="entry name" value="CPSase_sm_chain"/>
    <property type="match status" value="1"/>
</dbReference>
<dbReference type="InterPro" id="IPR006274">
    <property type="entry name" value="CarbamoylP_synth_ssu"/>
</dbReference>
<evidence type="ECO:0000256" key="8">
    <source>
        <dbReference type="ARBA" id="ARBA00022975"/>
    </source>
</evidence>
<dbReference type="NCBIfam" id="NF009475">
    <property type="entry name" value="PRK12838.1"/>
    <property type="match status" value="1"/>
</dbReference>
<keyword evidence="14" id="KW-1185">Reference proteome</keyword>
<dbReference type="EMBL" id="LT838272">
    <property type="protein sequence ID" value="SMB94528.1"/>
    <property type="molecule type" value="Genomic_DNA"/>
</dbReference>
<dbReference type="PANTHER" id="PTHR43418:SF7">
    <property type="entry name" value="CARBAMOYL-PHOSPHATE SYNTHASE SMALL CHAIN"/>
    <property type="match status" value="1"/>
</dbReference>
<dbReference type="GO" id="GO:0044205">
    <property type="term" value="P:'de novo' UMP biosynthetic process"/>
    <property type="evidence" value="ECO:0007669"/>
    <property type="project" value="UniProtKB-UniRule"/>
</dbReference>
<feature type="binding site" evidence="11">
    <location>
        <position position="290"/>
    </location>
    <ligand>
        <name>L-glutamine</name>
        <dbReference type="ChEBI" id="CHEBI:58359"/>
    </ligand>
</feature>
<dbReference type="Gene3D" id="3.40.50.880">
    <property type="match status" value="1"/>
</dbReference>
<feature type="binding site" evidence="11">
    <location>
        <position position="292"/>
    </location>
    <ligand>
        <name>L-glutamine</name>
        <dbReference type="ChEBI" id="CHEBI:58359"/>
    </ligand>
</feature>
<feature type="binding site" evidence="11">
    <location>
        <position position="293"/>
    </location>
    <ligand>
        <name>L-glutamine</name>
        <dbReference type="ChEBI" id="CHEBI:58359"/>
    </ligand>
</feature>
<feature type="active site" description="Nucleophile" evidence="11">
    <location>
        <position position="248"/>
    </location>
</feature>
<comment type="catalytic activity">
    <reaction evidence="10 11">
        <text>L-glutamine + H2O = L-glutamate + NH4(+)</text>
        <dbReference type="Rhea" id="RHEA:15889"/>
        <dbReference type="ChEBI" id="CHEBI:15377"/>
        <dbReference type="ChEBI" id="CHEBI:28938"/>
        <dbReference type="ChEBI" id="CHEBI:29985"/>
        <dbReference type="ChEBI" id="CHEBI:58359"/>
    </reaction>
</comment>
<name>A0A1W1VMH9_9FIRM</name>
<evidence type="ECO:0000313" key="14">
    <source>
        <dbReference type="Proteomes" id="UP000192569"/>
    </source>
</evidence>
<dbReference type="InterPro" id="IPR050472">
    <property type="entry name" value="Anth_synth/Amidotransfase"/>
</dbReference>
<evidence type="ECO:0000256" key="7">
    <source>
        <dbReference type="ARBA" id="ARBA00022962"/>
    </source>
</evidence>
<evidence type="ECO:0000313" key="13">
    <source>
        <dbReference type="EMBL" id="SMB94528.1"/>
    </source>
</evidence>
<dbReference type="InterPro" id="IPR002474">
    <property type="entry name" value="CarbamoylP_synth_ssu_N"/>
</dbReference>
<evidence type="ECO:0000256" key="5">
    <source>
        <dbReference type="ARBA" id="ARBA00022741"/>
    </source>
</evidence>
<dbReference type="Pfam" id="PF00988">
    <property type="entry name" value="CPSase_sm_chain"/>
    <property type="match status" value="1"/>
</dbReference>
<dbReference type="GO" id="GO:0005524">
    <property type="term" value="F:ATP binding"/>
    <property type="evidence" value="ECO:0007669"/>
    <property type="project" value="UniProtKB-UniRule"/>
</dbReference>
<feature type="binding site" evidence="11">
    <location>
        <position position="221"/>
    </location>
    <ligand>
        <name>L-glutamine</name>
        <dbReference type="ChEBI" id="CHEBI:58359"/>
    </ligand>
</feature>
<dbReference type="GO" id="GO:0004359">
    <property type="term" value="F:glutaminase activity"/>
    <property type="evidence" value="ECO:0007669"/>
    <property type="project" value="RHEA"/>
</dbReference>
<accession>A0A1W1VMH9</accession>
<dbReference type="SUPFAM" id="SSF52021">
    <property type="entry name" value="Carbamoyl phosphate synthetase, small subunit N-terminal domain"/>
    <property type="match status" value="1"/>
</dbReference>
<reference evidence="13 14" key="1">
    <citation type="submission" date="2017-04" db="EMBL/GenBank/DDBJ databases">
        <authorList>
            <person name="Afonso C.L."/>
            <person name="Miller P.J."/>
            <person name="Scott M.A."/>
            <person name="Spackman E."/>
            <person name="Goraichik I."/>
            <person name="Dimitrov K.M."/>
            <person name="Suarez D.L."/>
            <person name="Swayne D.E."/>
        </authorList>
    </citation>
    <scope>NUCLEOTIDE SEQUENCE [LARGE SCALE GENOMIC DNA]</scope>
    <source>
        <strain evidence="13 14">ToBE</strain>
    </source>
</reference>
<comment type="pathway">
    <text evidence="2 11">Amino-acid biosynthesis; L-arginine biosynthesis; carbamoyl phosphate from bicarbonate: step 1/1.</text>
</comment>
<keyword evidence="7 11" id="KW-0315">Glutamine amidotransferase</keyword>
<dbReference type="UniPathway" id="UPA00070">
    <property type="reaction ID" value="UER00115"/>
</dbReference>
<keyword evidence="6 11" id="KW-0067">ATP-binding</keyword>
<dbReference type="HAMAP" id="MF_01209">
    <property type="entry name" value="CPSase_S_chain"/>
    <property type="match status" value="1"/>
</dbReference>
<evidence type="ECO:0000259" key="12">
    <source>
        <dbReference type="SMART" id="SM01097"/>
    </source>
</evidence>
<dbReference type="PROSITE" id="PS51273">
    <property type="entry name" value="GATASE_TYPE_1"/>
    <property type="match status" value="1"/>
</dbReference>
<evidence type="ECO:0000256" key="11">
    <source>
        <dbReference type="HAMAP-Rule" id="MF_01209"/>
    </source>
</evidence>
<dbReference type="Proteomes" id="UP000192569">
    <property type="component" value="Chromosome I"/>
</dbReference>
<keyword evidence="11" id="KW-0055">Arginine biosynthesis</keyword>
<dbReference type="Pfam" id="PF00117">
    <property type="entry name" value="GATase"/>
    <property type="match status" value="1"/>
</dbReference>
<feature type="binding site" evidence="11">
    <location>
        <position position="249"/>
    </location>
    <ligand>
        <name>L-glutamine</name>
        <dbReference type="ChEBI" id="CHEBI:58359"/>
    </ligand>
</feature>
<dbReference type="UniPathway" id="UPA00068">
    <property type="reaction ID" value="UER00171"/>
</dbReference>
<dbReference type="Gene3D" id="3.50.30.20">
    <property type="entry name" value="Carbamoyl-phosphate synthase small subunit, N-terminal domain"/>
    <property type="match status" value="1"/>
</dbReference>
<comment type="catalytic activity">
    <reaction evidence="9 11">
        <text>hydrogencarbonate + L-glutamine + 2 ATP + H2O = carbamoyl phosphate + L-glutamate + 2 ADP + phosphate + 2 H(+)</text>
        <dbReference type="Rhea" id="RHEA:18633"/>
        <dbReference type="ChEBI" id="CHEBI:15377"/>
        <dbReference type="ChEBI" id="CHEBI:15378"/>
        <dbReference type="ChEBI" id="CHEBI:17544"/>
        <dbReference type="ChEBI" id="CHEBI:29985"/>
        <dbReference type="ChEBI" id="CHEBI:30616"/>
        <dbReference type="ChEBI" id="CHEBI:43474"/>
        <dbReference type="ChEBI" id="CHEBI:58228"/>
        <dbReference type="ChEBI" id="CHEBI:58359"/>
        <dbReference type="ChEBI" id="CHEBI:456216"/>
        <dbReference type="EC" id="6.3.5.5"/>
    </reaction>
</comment>
<evidence type="ECO:0000256" key="9">
    <source>
        <dbReference type="ARBA" id="ARBA00048816"/>
    </source>
</evidence>
<evidence type="ECO:0000256" key="1">
    <source>
        <dbReference type="ARBA" id="ARBA00004812"/>
    </source>
</evidence>
<evidence type="ECO:0000256" key="2">
    <source>
        <dbReference type="ARBA" id="ARBA00005077"/>
    </source>
</evidence>
<dbReference type="SUPFAM" id="SSF52317">
    <property type="entry name" value="Class I glutamine amidotransferase-like"/>
    <property type="match status" value="1"/>
</dbReference>
<dbReference type="InterPro" id="IPR036480">
    <property type="entry name" value="CarbP_synth_ssu_N_sf"/>
</dbReference>
<dbReference type="PRINTS" id="PR00096">
    <property type="entry name" value="GATASE"/>
</dbReference>
<sequence>MEAYLILEDGTIFQGEALEAGYFCHGEVVFNTSMTGYQEILTDPSYCGQIVVLTYPLIGNYGINEEDREAPRPQVLGLVVREACLEPSNWRAQETLASYLKRYRIPVIQGVDTRALTRHLRTRGTMRGILTSGQVDWEEVKRLVRQTPPLSGDKLVPAVTNSQPYVLGEGSPRIAVYNLGVKQSILEWFIKQGCSVTVFPAHSTAEDILAIQPDGVLLSNGPGDPKDVPYGVETVKGLLGKVPILGICLGHQILALALGGDTFKLHFGHRGGNHPVKDLTTGRVYITSQNHGYAVAAGSLPSEEVYVSHINLNDDTVEGLRHRYLPVFSVQYHPEAGPGPRDSEYIFREFLELISNKGCRKG</sequence>
<evidence type="ECO:0000256" key="3">
    <source>
        <dbReference type="ARBA" id="ARBA00007800"/>
    </source>
</evidence>
<dbReference type="GO" id="GO:0006526">
    <property type="term" value="P:L-arginine biosynthetic process"/>
    <property type="evidence" value="ECO:0007669"/>
    <property type="project" value="UniProtKB-UniRule"/>
</dbReference>
<keyword evidence="4 11" id="KW-0436">Ligase</keyword>
<feature type="binding site" evidence="11">
    <location>
        <position position="252"/>
    </location>
    <ligand>
        <name>L-glutamine</name>
        <dbReference type="ChEBI" id="CHEBI:58359"/>
    </ligand>
</feature>
<dbReference type="PRINTS" id="PR00099">
    <property type="entry name" value="CPSGATASE"/>
</dbReference>
<feature type="domain" description="Carbamoyl-phosphate synthase small subunit N-terminal" evidence="12">
    <location>
        <begin position="1"/>
        <end position="131"/>
    </location>
</feature>
<dbReference type="RefSeq" id="WP_084664545.1">
    <property type="nucleotide sequence ID" value="NZ_LT838272.1"/>
</dbReference>
<dbReference type="GO" id="GO:0006541">
    <property type="term" value="P:glutamine metabolic process"/>
    <property type="evidence" value="ECO:0007669"/>
    <property type="project" value="InterPro"/>
</dbReference>
<dbReference type="EC" id="6.3.5.5" evidence="11"/>
<organism evidence="13 14">
    <name type="scientific">Thermanaeromonas toyohensis ToBE</name>
    <dbReference type="NCBI Taxonomy" id="698762"/>
    <lineage>
        <taxon>Bacteria</taxon>
        <taxon>Bacillati</taxon>
        <taxon>Bacillota</taxon>
        <taxon>Clostridia</taxon>
        <taxon>Neomoorellales</taxon>
        <taxon>Neomoorellaceae</taxon>
        <taxon>Thermanaeromonas</taxon>
    </lineage>
</organism>
<comment type="similarity">
    <text evidence="3 11">Belongs to the CarA family.</text>
</comment>
<evidence type="ECO:0000256" key="10">
    <source>
        <dbReference type="ARBA" id="ARBA00049285"/>
    </source>
</evidence>
<dbReference type="STRING" id="698762.SAMN00808754_1055"/>
<dbReference type="FunFam" id="3.50.30.20:FF:000001">
    <property type="entry name" value="Carbamoyl-phosphate synthase small chain"/>
    <property type="match status" value="1"/>
</dbReference>
<keyword evidence="11" id="KW-0028">Amino-acid biosynthesis</keyword>
<gene>
    <name evidence="11" type="primary">carA</name>
    <name evidence="13" type="ORF">SAMN00808754_1055</name>
</gene>
<dbReference type="GO" id="GO:0004088">
    <property type="term" value="F:carbamoyl-phosphate synthase (glutamine-hydrolyzing) activity"/>
    <property type="evidence" value="ECO:0007669"/>
    <property type="project" value="UniProtKB-UniRule"/>
</dbReference>
<keyword evidence="8 11" id="KW-0665">Pyrimidine biosynthesis</keyword>
<protein>
    <recommendedName>
        <fullName evidence="11">Carbamoyl phosphate synthase small chain</fullName>
        <ecNumber evidence="11">6.3.5.5</ecNumber>
    </recommendedName>
    <alternativeName>
        <fullName evidence="11">Carbamoyl phosphate synthetase glutamine chain</fullName>
    </alternativeName>
</protein>
<feature type="active site" evidence="11">
    <location>
        <position position="335"/>
    </location>
</feature>
<dbReference type="GO" id="GO:0006207">
    <property type="term" value="P:'de novo' pyrimidine nucleobase biosynthetic process"/>
    <property type="evidence" value="ECO:0007669"/>
    <property type="project" value="InterPro"/>
</dbReference>
<evidence type="ECO:0000256" key="4">
    <source>
        <dbReference type="ARBA" id="ARBA00022598"/>
    </source>
</evidence>
<comment type="pathway">
    <text evidence="1 11">Pyrimidine metabolism; UMP biosynthesis via de novo pathway; (S)-dihydroorotate from bicarbonate: step 1/3.</text>
</comment>
<keyword evidence="5 11" id="KW-0547">Nucleotide-binding</keyword>